<feature type="compositionally biased region" description="Polar residues" evidence="4">
    <location>
        <begin position="1418"/>
        <end position="1429"/>
    </location>
</feature>
<feature type="domain" description="CortBP2/NAV1-like AAA+ ATPase lid" evidence="6">
    <location>
        <begin position="2491"/>
        <end position="2558"/>
    </location>
</feature>
<proteinExistence type="inferred from homology"/>
<dbReference type="Gene3D" id="3.40.50.300">
    <property type="entry name" value="P-loop containing nucleotide triphosphate hydrolases"/>
    <property type="match status" value="1"/>
</dbReference>
<dbReference type="InParanoid" id="A7S9A1"/>
<feature type="compositionally biased region" description="Polar residues" evidence="4">
    <location>
        <begin position="1013"/>
        <end position="1031"/>
    </location>
</feature>
<sequence>MASILDTEVVLRISRGRSGLDAKNKTDSGCFVDDWDKTHAEKSPNASETGNTEIRETNSRKHSADSEDENGERCKKELTCSTEEASNREGSRTVYEEIRELTQDVSAMDKNNSSSLQQNDSIRSLEGEGTVENDAPKEDFYCLYYSDSPQGSLKRNAENNYQSDSTARTQLSDSNKATSSETDVVLRNARTDETDVVETKKKPPPVAPKPKKRPNRQSDSILYARDPLLAELQKLGASLGKDYAEVYAKQAEEKEMKKSRRKSDSSLLNCKACELEESGSVDVLPTQAALSEDFPERKSKIHKPVTPKKEVSKDKVKQTRGVSPKRTGVKNVGATKSTHLSKGVTGDSHRRSHMNTNSPYAPPTPKETPRTRKLSPGRTDKTSSKKDTKTVNPAKEKSAPKDDLKNQNTSISDSSQVQSSNVTKRSDRNEFRSSRKRLSGDLSSIPEHGIMADVYGNKTKGEISSEVIPLAGKEDDDDLVVDDEGSLKEGIIEKASATAKPENYIADICQSNEIVDNSLGNTVDSERITGDKRTGNDSKETQSASSAVYRTRTSIFEDDTQEVADNTDGAFDLTENSELYQDPEDLVDMTFGSQIDQTPKPCFKSPHKGDSGQPRRKLNQGQLSHPLFYEQQFDDDDVDASLDSNSPYLDGSFETRDAITDVSMETMTDVDRVLTRPPLTRGAALNPNSNVHRFEFIESEGDQLQGIHQGTSFSPEAEDMLYLDPFQAAPKKEVPSTSSVHDQLPDPSGFMTVEDIKRLLFEKTEDSLEQLPSRRPGSYAGMSNGAFRNQPRKPESVKRRSWAGHEVKLQPKRPGSLLVKAVSQNLPSKASEQPEKSPFVRTVSQPLQVSHDYYSDSFLDSISEGKERVIGRSSSFNGRTPRRASSVDSPRNSRSRLLNASSSYERRTQEAGLNRASDRRVRSLDRNEMVSPPELIQLLKDQPAALGRSHSLSEKHEQQRSSCLAKDNKVSVHELTQLLKQQGRFVELAQSECSSDRSQEQLISVPEVTHLLKQQKQASKSGRLQSFSTSRHLQRDRSGDSGYHDDRITVPELARLLEKQRRVVEEETIARQLANQQQQSASDNTISVAELARLLREHKSSQKGDELAYSRDHYKHRSDSETSISIPELTRLLKHQQYQQPIGATRVHSFSGAHPSRRGLAEFRHIYRKPPRNYEPRSNASGESSTSEYSTTESERTFPRNSTRGRVPRRSNGSSERSYASREDRLRPLHDYLESGQDFYRTSEQPYQFQDSPYVQLSYREESDLYSDVQSEGNSDIDHPSSVVKTVDITKVLVQENGPRRPTLSERFANIRQNMSDIDPNPKDSDGEESSIDGSNVIDPEPELEFDDGDYTDDKTMLVAEALRVKKVLGNVLLQQPELDTLVAVATFPAPSLDDEVDGTSEPIEDSRTLDQNFKALDQSSRPNESVENNIPVIDTGSGTVGSKSSSSEKVMSANELLELLVNLSRTDLAKAEVKPQDPDVVVQNLFFPAPQTKAASTGNIHAQKTFPGHVNQLYGNPDGNSVSQSQSGRQKLPRSSLTTQSHDRLEQMRYKTQEEDIRCRDVLGLKRAKTIDVVQAQLVSTSEDGLHRQSSLPSRPENIFEEEVDCMRTRRLLKVHTGSSDISASGSSLDEDGERREGRVSSVSYIGYEKTEKIETLPRGELAAQKKRVKNRLAQYVMNKKEGSSKEGEKGEPEVTQEKQDDYEIPPETTITKSQSKATEEMEARNDAEKSKTEKPPKRIGLKIRVKVQRDISKSLASDSCYVTGSSGNSSGGNTVIDKNVTHHSPVISNVKEMTLSSNVTQQRRFSNDVAPSPNSVNMFIDYKKNVRQVTSSTPKADGKPEISLLHGISPVATTNEFPDRNRTPSDLDNNTPSSRNVPDNGASLMTGNAERSNCSRSPTRQVDRSPNSRPGSAAERSSSTYSSDDDRFDEVFGSTDTVVFVGQSKEGNDAPTSPACISSSPGGTRESMTEEEFNSRVDEIVQEVKASMGSDSEDLLDQALERVKNRLSPGSRSKAPGGLTMEAYVALHQADELQSIINEIKGELRLLKEENKVLRSQVDGLAHDKTGEVRSVAETSVDAGSTGSADSKRGCVSATPPTHEKVFVVLIFYIPFHFLVSYDEMISVDVFLRGFGKSVGIRHPKKSDVMLGTVLVKGGSDWAGVYDAAKKSFSEHLKLVDPYSYLGLSSSSLHGVETGAVMWTPDTIRRHTPRVEISRKHNSCILHLKDTIRRHTPRVEISRKHNSCILHLKDGTNESCDSLVYNTLLPRKVIEDFLYQVLEHRYVILCGPVGLGKSFLASKLAEHLAERLNWRASPSVITLTVGQTSRRDLKKTLARLMSCDIYSRAEGVPAVIVLDQLNCLASLADIFEPAQLADNSNSDDEELLLDLFVWLTEVWHHINRILEDYCSLDVTLGPSLFYSCPMDFHSAEGWFGNVWNYQVIPYLHQTIRNSSKLVTSLKRGAQLEIAGSLESWTTAEFQSESDSDRESAVHCPSLFYSCPMDFHSAEGWFGNVWNYQVIPYLHQTIRNSSKIYERNIVWDDPTKWVIMRWPWQLDRSKVLPTLRKLRQVDIVLNRNHVESPGDQTKSPKAKSKKLVTSLKRGAQLEIAGSLESWTTAEFQSESDSDRESAVHCTL</sequence>
<feature type="region of interest" description="Disordered" evidence="4">
    <location>
        <begin position="1677"/>
        <end position="1742"/>
    </location>
</feature>
<evidence type="ECO:0000256" key="4">
    <source>
        <dbReference type="SAM" id="MobiDB-lite"/>
    </source>
</evidence>
<dbReference type="SUPFAM" id="SSF52540">
    <property type="entry name" value="P-loop containing nucleoside triphosphate hydrolases"/>
    <property type="match status" value="1"/>
</dbReference>
<dbReference type="eggNOG" id="ENOG502QPT3">
    <property type="taxonomic scope" value="Eukaryota"/>
</dbReference>
<feature type="compositionally biased region" description="Acidic residues" evidence="4">
    <location>
        <begin position="1340"/>
        <end position="1350"/>
    </location>
</feature>
<evidence type="ECO:0000313" key="7">
    <source>
        <dbReference type="EMBL" id="EDO39746.1"/>
    </source>
</evidence>
<feature type="compositionally biased region" description="Basic and acidic residues" evidence="4">
    <location>
        <begin position="424"/>
        <end position="433"/>
    </location>
</feature>
<feature type="region of interest" description="Disordered" evidence="4">
    <location>
        <begin position="1417"/>
        <end position="1448"/>
    </location>
</feature>
<feature type="compositionally biased region" description="Basic and acidic residues" evidence="4">
    <location>
        <begin position="85"/>
        <end position="102"/>
    </location>
</feature>
<feature type="region of interest" description="Disordered" evidence="4">
    <location>
        <begin position="1298"/>
        <end position="1350"/>
    </location>
</feature>
<dbReference type="EMBL" id="DS469602">
    <property type="protein sequence ID" value="EDO39746.1"/>
    <property type="molecule type" value="Genomic_DNA"/>
</dbReference>
<dbReference type="PANTHER" id="PTHR12784:SF28">
    <property type="entry name" value="PROTEIN SICKIE"/>
    <property type="match status" value="1"/>
</dbReference>
<feature type="region of interest" description="Disordered" evidence="4">
    <location>
        <begin position="767"/>
        <end position="843"/>
    </location>
</feature>
<evidence type="ECO:0000313" key="8">
    <source>
        <dbReference type="Proteomes" id="UP000001593"/>
    </source>
</evidence>
<feature type="region of interest" description="Disordered" evidence="4">
    <location>
        <begin position="1513"/>
        <end position="1543"/>
    </location>
</feature>
<dbReference type="OMA" id="FMTVEDI"/>
<feature type="compositionally biased region" description="Basic and acidic residues" evidence="4">
    <location>
        <begin position="524"/>
        <end position="540"/>
    </location>
</feature>
<feature type="compositionally biased region" description="Basic and acidic residues" evidence="4">
    <location>
        <begin position="1680"/>
        <end position="1703"/>
    </location>
</feature>
<feature type="region of interest" description="Disordered" evidence="4">
    <location>
        <begin position="1832"/>
        <end position="1931"/>
    </location>
</feature>
<dbReference type="Pfam" id="PF23092">
    <property type="entry name" value="Ubiquitin_6"/>
    <property type="match status" value="1"/>
</dbReference>
<dbReference type="InterPro" id="IPR057126">
    <property type="entry name" value="NAV1-like_ubiquitin-like"/>
</dbReference>
<feature type="region of interest" description="Disordered" evidence="4">
    <location>
        <begin position="1618"/>
        <end position="1641"/>
    </location>
</feature>
<evidence type="ECO:0000259" key="6">
    <source>
        <dbReference type="Pfam" id="PF25408"/>
    </source>
</evidence>
<feature type="region of interest" description="Disordered" evidence="4">
    <location>
        <begin position="1165"/>
        <end position="1227"/>
    </location>
</feature>
<feature type="region of interest" description="Disordered" evidence="4">
    <location>
        <begin position="517"/>
        <end position="652"/>
    </location>
</feature>
<dbReference type="GO" id="GO:0022008">
    <property type="term" value="P:neurogenesis"/>
    <property type="evidence" value="ECO:0007669"/>
    <property type="project" value="InterPro"/>
</dbReference>
<feature type="domain" description="CortBP2/NAV1-like AAA+ ATPase lid" evidence="6">
    <location>
        <begin position="2378"/>
        <end position="2457"/>
    </location>
</feature>
<protein>
    <submittedName>
        <fullName evidence="7">Uncharacterized protein</fullName>
    </submittedName>
</protein>
<feature type="compositionally biased region" description="Basic and acidic residues" evidence="4">
    <location>
        <begin position="189"/>
        <end position="201"/>
    </location>
</feature>
<dbReference type="Pfam" id="PF25408">
    <property type="entry name" value="AAA_lid_NAV1"/>
    <property type="match status" value="2"/>
</dbReference>
<feature type="region of interest" description="Disordered" evidence="4">
    <location>
        <begin position="1013"/>
        <end position="1046"/>
    </location>
</feature>
<feature type="region of interest" description="Disordered" evidence="4">
    <location>
        <begin position="1945"/>
        <end position="1970"/>
    </location>
</feature>
<feature type="coiled-coil region" evidence="3">
    <location>
        <begin position="2032"/>
        <end position="2066"/>
    </location>
</feature>
<feature type="compositionally biased region" description="Polar residues" evidence="4">
    <location>
        <begin position="147"/>
        <end position="182"/>
    </location>
</feature>
<feature type="compositionally biased region" description="Basic and acidic residues" evidence="4">
    <location>
        <begin position="53"/>
        <end position="78"/>
    </location>
</feature>
<feature type="compositionally biased region" description="Polar residues" evidence="4">
    <location>
        <begin position="1519"/>
        <end position="1541"/>
    </location>
</feature>
<dbReference type="InterPro" id="IPR039041">
    <property type="entry name" value="Nav/unc-53"/>
</dbReference>
<evidence type="ECO:0000259" key="5">
    <source>
        <dbReference type="Pfam" id="PF23092"/>
    </source>
</evidence>
<feature type="region of interest" description="Disordered" evidence="4">
    <location>
        <begin position="290"/>
        <end position="448"/>
    </location>
</feature>
<dbReference type="InterPro" id="IPR027417">
    <property type="entry name" value="P-loop_NTPase"/>
</dbReference>
<keyword evidence="2 3" id="KW-0175">Coiled coil</keyword>
<comment type="similarity">
    <text evidence="1">Belongs to the Nav/unc-53 family.</text>
</comment>
<dbReference type="InterPro" id="IPR057568">
    <property type="entry name" value="CortBP2_NAV1-like_AAA_lid"/>
</dbReference>
<feature type="compositionally biased region" description="Low complexity" evidence="4">
    <location>
        <begin position="1436"/>
        <end position="1448"/>
    </location>
</feature>
<evidence type="ECO:0000256" key="1">
    <source>
        <dbReference type="ARBA" id="ARBA00006255"/>
    </source>
</evidence>
<feature type="compositionally biased region" description="Polar residues" evidence="4">
    <location>
        <begin position="822"/>
        <end position="831"/>
    </location>
</feature>
<feature type="compositionally biased region" description="Polar residues" evidence="4">
    <location>
        <begin position="1868"/>
        <end position="1912"/>
    </location>
</feature>
<dbReference type="PANTHER" id="PTHR12784">
    <property type="entry name" value="STEERIN"/>
    <property type="match status" value="1"/>
</dbReference>
<name>A7S9A1_NEMVE</name>
<organism evidence="7 8">
    <name type="scientific">Nematostella vectensis</name>
    <name type="common">Starlet sea anemone</name>
    <dbReference type="NCBI Taxonomy" id="45351"/>
    <lineage>
        <taxon>Eukaryota</taxon>
        <taxon>Metazoa</taxon>
        <taxon>Cnidaria</taxon>
        <taxon>Anthozoa</taxon>
        <taxon>Hexacorallia</taxon>
        <taxon>Actiniaria</taxon>
        <taxon>Edwardsiidae</taxon>
        <taxon>Nematostella</taxon>
    </lineage>
</organism>
<evidence type="ECO:0000256" key="3">
    <source>
        <dbReference type="SAM" id="Coils"/>
    </source>
</evidence>
<reference evidence="7 8" key="1">
    <citation type="journal article" date="2007" name="Science">
        <title>Sea anemone genome reveals ancestral eumetazoan gene repertoire and genomic organization.</title>
        <authorList>
            <person name="Putnam N.H."/>
            <person name="Srivastava M."/>
            <person name="Hellsten U."/>
            <person name="Dirks B."/>
            <person name="Chapman J."/>
            <person name="Salamov A."/>
            <person name="Terry A."/>
            <person name="Shapiro H."/>
            <person name="Lindquist E."/>
            <person name="Kapitonov V.V."/>
            <person name="Jurka J."/>
            <person name="Genikhovich G."/>
            <person name="Grigoriev I.V."/>
            <person name="Lucas S.M."/>
            <person name="Steele R.E."/>
            <person name="Finnerty J.R."/>
            <person name="Technau U."/>
            <person name="Martindale M.Q."/>
            <person name="Rokhsar D.S."/>
        </authorList>
    </citation>
    <scope>NUCLEOTIDE SEQUENCE [LARGE SCALE GENOMIC DNA]</scope>
    <source>
        <strain evidence="8">CH2 X CH6</strain>
    </source>
</reference>
<dbReference type="Proteomes" id="UP000001593">
    <property type="component" value="Unassembled WGS sequence"/>
</dbReference>
<feature type="compositionally biased region" description="Basic and acidic residues" evidence="4">
    <location>
        <begin position="916"/>
        <end position="926"/>
    </location>
</feature>
<dbReference type="HOGENOM" id="CLU_227681_0_0_1"/>
<feature type="domain" description="Neuron navigator 1-like ubiquitin-like" evidence="5">
    <location>
        <begin position="2140"/>
        <end position="2204"/>
    </location>
</feature>
<feature type="compositionally biased region" description="Low complexity" evidence="4">
    <location>
        <begin position="408"/>
        <end position="423"/>
    </location>
</feature>
<accession>A7S9A1</accession>
<feature type="compositionally biased region" description="Polar residues" evidence="4">
    <location>
        <begin position="541"/>
        <end position="554"/>
    </location>
</feature>
<keyword evidence="8" id="KW-1185">Reference proteome</keyword>
<feature type="compositionally biased region" description="Low complexity" evidence="4">
    <location>
        <begin position="1620"/>
        <end position="1629"/>
    </location>
</feature>
<feature type="compositionally biased region" description="Polar residues" evidence="4">
    <location>
        <begin position="103"/>
        <end position="122"/>
    </location>
</feature>
<feature type="region of interest" description="Disordered" evidence="4">
    <location>
        <begin position="15"/>
        <end position="222"/>
    </location>
</feature>
<gene>
    <name evidence="7" type="ORF">NEMVEDRAFT_v1g243709</name>
</gene>
<feature type="region of interest" description="Disordered" evidence="4">
    <location>
        <begin position="1097"/>
        <end position="1122"/>
    </location>
</feature>
<feature type="compositionally biased region" description="Basic and acidic residues" evidence="4">
    <location>
        <begin position="1033"/>
        <end position="1046"/>
    </location>
</feature>
<evidence type="ECO:0000256" key="2">
    <source>
        <dbReference type="ARBA" id="ARBA00023054"/>
    </source>
</evidence>
<feature type="compositionally biased region" description="Low complexity" evidence="4">
    <location>
        <begin position="1181"/>
        <end position="1192"/>
    </location>
</feature>
<feature type="compositionally biased region" description="Basic and acidic residues" evidence="4">
    <location>
        <begin position="792"/>
        <end position="809"/>
    </location>
</feature>
<feature type="compositionally biased region" description="Basic and acidic residues" evidence="4">
    <location>
        <begin position="1097"/>
        <end position="1120"/>
    </location>
</feature>
<dbReference type="GO" id="GO:0007399">
    <property type="term" value="P:nervous system development"/>
    <property type="evidence" value="ECO:0000318"/>
    <property type="project" value="GO_Central"/>
</dbReference>
<feature type="compositionally biased region" description="Low complexity" evidence="4">
    <location>
        <begin position="889"/>
        <end position="903"/>
    </location>
</feature>
<feature type="compositionally biased region" description="Basic and acidic residues" evidence="4">
    <location>
        <begin position="378"/>
        <end position="405"/>
    </location>
</feature>
<feature type="compositionally biased region" description="Basic and acidic residues" evidence="4">
    <location>
        <begin position="1719"/>
        <end position="1738"/>
    </location>
</feature>
<feature type="region of interest" description="Disordered" evidence="4">
    <location>
        <begin position="870"/>
        <end position="926"/>
    </location>
</feature>
<feature type="region of interest" description="Disordered" evidence="4">
    <location>
        <begin position="730"/>
        <end position="749"/>
    </location>
</feature>
<feature type="compositionally biased region" description="Basic and acidic residues" evidence="4">
    <location>
        <begin position="307"/>
        <end position="317"/>
    </location>
</feature>